<keyword evidence="6 9" id="KW-1133">Transmembrane helix</keyword>
<dbReference type="InterPro" id="IPR050482">
    <property type="entry name" value="Sensor_HK_TwoCompSys"/>
</dbReference>
<sequence length="529" mass="56107">MDTMPSSQTYAVVGAARLFALLAIGGPIVWLHQEQGLLALGAVSCVWVYQAITATRRELELSLSPMTEAAAIGVIGALAMKDAPVILAALVVAPLYATAVAGVRTMVRTVLVELIAVIALGLMWWEEITYEEGISIFTWSMAGLGLSMIAAVTFSSDRVPDPLAPYRDAQEHLKQLIGLAGSLSSGLDVGALGGELLSQVSDDIPNRALVLYVPRGDALSPVASTVDLEAADAVATETLAGDVRLQEAEPSMPIEIGEGFAFRVSDQAIVAGLRPAGADTSRPLPLNAVARDLADTAVKLDAALLFAQFRDAATADERNRLAREMHDGVAQDIASLGYIIDALAARPADEQQAKALNMLRDRVSKVVAEVRQSVMNLRTSIGESESLGAAISNVARHLSESSGIPIRVRLDEQPTRLRPEVEAELFRIAQEAMNNAVKHARATSIDVRCQVYAPEAIITVTDDGVGLQSARADSHGLKIMRERARLIGAELVVRDNASRGLTVSVALKIPRSSPGGHAAMSSPSLTEQR</sequence>
<feature type="transmembrane region" description="Helical" evidence="9">
    <location>
        <begin position="110"/>
        <end position="128"/>
    </location>
</feature>
<protein>
    <recommendedName>
        <fullName evidence="10">Histidine kinase/HSP90-like ATPase domain-containing protein</fullName>
    </recommendedName>
</protein>
<evidence type="ECO:0000256" key="7">
    <source>
        <dbReference type="ARBA" id="ARBA00023012"/>
    </source>
</evidence>
<dbReference type="PANTHER" id="PTHR24421">
    <property type="entry name" value="NITRATE/NITRITE SENSOR PROTEIN NARX-RELATED"/>
    <property type="match status" value="1"/>
</dbReference>
<evidence type="ECO:0000256" key="1">
    <source>
        <dbReference type="ARBA" id="ARBA00004651"/>
    </source>
</evidence>
<feature type="transmembrane region" description="Helical" evidence="9">
    <location>
        <begin position="85"/>
        <end position="103"/>
    </location>
</feature>
<evidence type="ECO:0000256" key="8">
    <source>
        <dbReference type="ARBA" id="ARBA00023136"/>
    </source>
</evidence>
<evidence type="ECO:0000256" key="2">
    <source>
        <dbReference type="ARBA" id="ARBA00022475"/>
    </source>
</evidence>
<accession>A0ABP6UXC2</accession>
<dbReference type="Proteomes" id="UP001500301">
    <property type="component" value="Unassembled WGS sequence"/>
</dbReference>
<gene>
    <name evidence="11" type="ORF">GCM10022263_07160</name>
</gene>
<feature type="transmembrane region" description="Helical" evidence="9">
    <location>
        <begin position="36"/>
        <end position="54"/>
    </location>
</feature>
<proteinExistence type="predicted"/>
<keyword evidence="2" id="KW-1003">Cell membrane</keyword>
<comment type="caution">
    <text evidence="11">The sequence shown here is derived from an EMBL/GenBank/DDBJ whole genome shotgun (WGS) entry which is preliminary data.</text>
</comment>
<organism evidence="11 12">
    <name type="scientific">Nocardioides daeguensis</name>
    <dbReference type="NCBI Taxonomy" id="908359"/>
    <lineage>
        <taxon>Bacteria</taxon>
        <taxon>Bacillati</taxon>
        <taxon>Actinomycetota</taxon>
        <taxon>Actinomycetes</taxon>
        <taxon>Propionibacteriales</taxon>
        <taxon>Nocardioidaceae</taxon>
        <taxon>Nocardioides</taxon>
    </lineage>
</organism>
<feature type="transmembrane region" description="Helical" evidence="9">
    <location>
        <begin position="12"/>
        <end position="30"/>
    </location>
</feature>
<feature type="domain" description="Histidine kinase/HSP90-like ATPase" evidence="10">
    <location>
        <begin position="420"/>
        <end position="511"/>
    </location>
</feature>
<reference evidence="12" key="1">
    <citation type="journal article" date="2019" name="Int. J. Syst. Evol. Microbiol.">
        <title>The Global Catalogue of Microorganisms (GCM) 10K type strain sequencing project: providing services to taxonomists for standard genome sequencing and annotation.</title>
        <authorList>
            <consortium name="The Broad Institute Genomics Platform"/>
            <consortium name="The Broad Institute Genome Sequencing Center for Infectious Disease"/>
            <person name="Wu L."/>
            <person name="Ma J."/>
        </authorList>
    </citation>
    <scope>NUCLEOTIDE SEQUENCE [LARGE SCALE GENOMIC DNA]</scope>
    <source>
        <strain evidence="12">JCM 17460</strain>
    </source>
</reference>
<dbReference type="InterPro" id="IPR011712">
    <property type="entry name" value="Sig_transdc_His_kin_sub3_dim/P"/>
</dbReference>
<evidence type="ECO:0000256" key="9">
    <source>
        <dbReference type="SAM" id="Phobius"/>
    </source>
</evidence>
<evidence type="ECO:0000313" key="12">
    <source>
        <dbReference type="Proteomes" id="UP001500301"/>
    </source>
</evidence>
<keyword evidence="12" id="KW-1185">Reference proteome</keyword>
<dbReference type="SMART" id="SM00387">
    <property type="entry name" value="HATPase_c"/>
    <property type="match status" value="1"/>
</dbReference>
<dbReference type="Pfam" id="PF02518">
    <property type="entry name" value="HATPase_c"/>
    <property type="match status" value="1"/>
</dbReference>
<evidence type="ECO:0000256" key="6">
    <source>
        <dbReference type="ARBA" id="ARBA00022989"/>
    </source>
</evidence>
<evidence type="ECO:0000313" key="11">
    <source>
        <dbReference type="EMBL" id="GAA3521703.1"/>
    </source>
</evidence>
<keyword evidence="5" id="KW-0418">Kinase</keyword>
<comment type="subcellular location">
    <subcellularLocation>
        <location evidence="1">Cell membrane</location>
        <topology evidence="1">Multi-pass membrane protein</topology>
    </subcellularLocation>
</comment>
<keyword evidence="8 9" id="KW-0472">Membrane</keyword>
<keyword evidence="7" id="KW-0902">Two-component regulatory system</keyword>
<evidence type="ECO:0000256" key="4">
    <source>
        <dbReference type="ARBA" id="ARBA00022692"/>
    </source>
</evidence>
<evidence type="ECO:0000259" key="10">
    <source>
        <dbReference type="SMART" id="SM00387"/>
    </source>
</evidence>
<dbReference type="InterPro" id="IPR003594">
    <property type="entry name" value="HATPase_dom"/>
</dbReference>
<keyword evidence="3" id="KW-0808">Transferase</keyword>
<dbReference type="Gene3D" id="3.30.565.10">
    <property type="entry name" value="Histidine kinase-like ATPase, C-terminal domain"/>
    <property type="match status" value="1"/>
</dbReference>
<dbReference type="SUPFAM" id="SSF55874">
    <property type="entry name" value="ATPase domain of HSP90 chaperone/DNA topoisomerase II/histidine kinase"/>
    <property type="match status" value="1"/>
</dbReference>
<dbReference type="PANTHER" id="PTHR24421:SF37">
    <property type="entry name" value="SENSOR HISTIDINE KINASE NARS"/>
    <property type="match status" value="1"/>
</dbReference>
<dbReference type="Pfam" id="PF07730">
    <property type="entry name" value="HisKA_3"/>
    <property type="match status" value="1"/>
</dbReference>
<evidence type="ECO:0000256" key="5">
    <source>
        <dbReference type="ARBA" id="ARBA00022777"/>
    </source>
</evidence>
<evidence type="ECO:0000256" key="3">
    <source>
        <dbReference type="ARBA" id="ARBA00022679"/>
    </source>
</evidence>
<dbReference type="EMBL" id="BAABBB010000004">
    <property type="protein sequence ID" value="GAA3521703.1"/>
    <property type="molecule type" value="Genomic_DNA"/>
</dbReference>
<dbReference type="InterPro" id="IPR036890">
    <property type="entry name" value="HATPase_C_sf"/>
</dbReference>
<dbReference type="CDD" id="cd16917">
    <property type="entry name" value="HATPase_UhpB-NarQ-NarX-like"/>
    <property type="match status" value="1"/>
</dbReference>
<dbReference type="Gene3D" id="1.20.5.1930">
    <property type="match status" value="1"/>
</dbReference>
<name>A0ABP6UXC2_9ACTN</name>
<keyword evidence="4 9" id="KW-0812">Transmembrane</keyword>